<dbReference type="GO" id="GO:0030288">
    <property type="term" value="C:outer membrane-bounded periplasmic space"/>
    <property type="evidence" value="ECO:0007669"/>
    <property type="project" value="TreeGrafter"/>
</dbReference>
<keyword evidence="7" id="KW-1185">Reference proteome</keyword>
<dbReference type="InterPro" id="IPR051455">
    <property type="entry name" value="Bact_solute-bind_prot3"/>
</dbReference>
<dbReference type="SUPFAM" id="SSF53850">
    <property type="entry name" value="Periplasmic binding protein-like II"/>
    <property type="match status" value="1"/>
</dbReference>
<dbReference type="OrthoDB" id="7240770at2"/>
<dbReference type="Pfam" id="PF00497">
    <property type="entry name" value="SBP_bac_3"/>
    <property type="match status" value="1"/>
</dbReference>
<dbReference type="PANTHER" id="PTHR30085:SF2">
    <property type="entry name" value="GLUTAMATE_ASPARTATE IMPORT SOLUTE-BINDING PROTEIN"/>
    <property type="match status" value="1"/>
</dbReference>
<proteinExistence type="inferred from homology"/>
<evidence type="ECO:0000313" key="7">
    <source>
        <dbReference type="Proteomes" id="UP000214603"/>
    </source>
</evidence>
<comment type="caution">
    <text evidence="6">The sequence shown here is derived from an EMBL/GenBank/DDBJ whole genome shotgun (WGS) entry which is preliminary data.</text>
</comment>
<evidence type="ECO:0000259" key="5">
    <source>
        <dbReference type="SMART" id="SM00062"/>
    </source>
</evidence>
<protein>
    <submittedName>
        <fullName evidence="6">Amino acid ABC transporter substrate-binding protein</fullName>
    </submittedName>
</protein>
<dbReference type="Proteomes" id="UP000214603">
    <property type="component" value="Unassembled WGS sequence"/>
</dbReference>
<evidence type="ECO:0000256" key="4">
    <source>
        <dbReference type="SAM" id="SignalP"/>
    </source>
</evidence>
<dbReference type="SMART" id="SM00062">
    <property type="entry name" value="PBPb"/>
    <property type="match status" value="1"/>
</dbReference>
<dbReference type="AlphaFoldDB" id="A0A225MW30"/>
<name>A0A225MW30_9BURK</name>
<organism evidence="6 7">
    <name type="scientific">Candidimonas nitroreducens</name>
    <dbReference type="NCBI Taxonomy" id="683354"/>
    <lineage>
        <taxon>Bacteria</taxon>
        <taxon>Pseudomonadati</taxon>
        <taxon>Pseudomonadota</taxon>
        <taxon>Betaproteobacteria</taxon>
        <taxon>Burkholderiales</taxon>
        <taxon>Alcaligenaceae</taxon>
        <taxon>Candidimonas</taxon>
    </lineage>
</organism>
<dbReference type="Gene3D" id="3.40.190.10">
    <property type="entry name" value="Periplasmic binding protein-like II"/>
    <property type="match status" value="2"/>
</dbReference>
<dbReference type="CDD" id="cd13688">
    <property type="entry name" value="PBP2_GltI_DEBP"/>
    <property type="match status" value="1"/>
</dbReference>
<dbReference type="RefSeq" id="WP_088601757.1">
    <property type="nucleotide sequence ID" value="NZ_NJIH01000002.1"/>
</dbReference>
<evidence type="ECO:0000313" key="6">
    <source>
        <dbReference type="EMBL" id="OWT65607.1"/>
    </source>
</evidence>
<keyword evidence="2" id="KW-0813">Transport</keyword>
<dbReference type="PANTHER" id="PTHR30085">
    <property type="entry name" value="AMINO ACID ABC TRANSPORTER PERMEASE"/>
    <property type="match status" value="1"/>
</dbReference>
<evidence type="ECO:0000256" key="3">
    <source>
        <dbReference type="ARBA" id="ARBA00022729"/>
    </source>
</evidence>
<feature type="signal peptide" evidence="4">
    <location>
        <begin position="1"/>
        <end position="22"/>
    </location>
</feature>
<accession>A0A225MW30</accession>
<gene>
    <name evidence="6" type="ORF">CEY11_02365</name>
</gene>
<evidence type="ECO:0000256" key="2">
    <source>
        <dbReference type="ARBA" id="ARBA00022448"/>
    </source>
</evidence>
<evidence type="ECO:0000256" key="1">
    <source>
        <dbReference type="ARBA" id="ARBA00010333"/>
    </source>
</evidence>
<dbReference type="GO" id="GO:0005576">
    <property type="term" value="C:extracellular region"/>
    <property type="evidence" value="ECO:0007669"/>
    <property type="project" value="TreeGrafter"/>
</dbReference>
<dbReference type="GO" id="GO:0006865">
    <property type="term" value="P:amino acid transport"/>
    <property type="evidence" value="ECO:0007669"/>
    <property type="project" value="TreeGrafter"/>
</dbReference>
<feature type="domain" description="Solute-binding protein family 3/N-terminal" evidence="5">
    <location>
        <begin position="34"/>
        <end position="265"/>
    </location>
</feature>
<keyword evidence="3 4" id="KW-0732">Signal</keyword>
<sequence length="298" mass="32380">MKLMPLVLAAAVGFVGMASAQAASRMDKIKSTGVVTLGYRDASIPFSYLDDHQKPIGYSMDICHGIVDALSKDLKRPLTIKLVPVTSSTRIPLVANGTVDISCGSATNNADRQKQVSFAPTTFVTATRFTALKSSHVNKLSDFKGKTVVSVSGTSNLRWLVQANSDQKLGMRIITAKDHPEAFLTVQSGRAAAFFMDDILLAGLVATSHQPSEWMISKDGYTIEPYGMIEPKNDPEFKTAVDNAVKAMMKDGTIDTLYAKWFTKPVPPKNVNLNWAMTPEVKKVIAHPTDSPDPAVYK</sequence>
<comment type="similarity">
    <text evidence="1">Belongs to the bacterial solute-binding protein 3 family.</text>
</comment>
<dbReference type="EMBL" id="NJIH01000002">
    <property type="protein sequence ID" value="OWT65607.1"/>
    <property type="molecule type" value="Genomic_DNA"/>
</dbReference>
<feature type="chain" id="PRO_5013302284" evidence="4">
    <location>
        <begin position="23"/>
        <end position="298"/>
    </location>
</feature>
<reference evidence="7" key="1">
    <citation type="submission" date="2017-06" db="EMBL/GenBank/DDBJ databases">
        <title>Herbaspirillum phytohormonus sp. nov., isolated from the root nodule of Robinia pseudoacacia in lead-zinc mine.</title>
        <authorList>
            <person name="Fan M."/>
            <person name="Lin Y."/>
        </authorList>
    </citation>
    <scope>NUCLEOTIDE SEQUENCE [LARGE SCALE GENOMIC DNA]</scope>
    <source>
        <strain evidence="7">SC-089</strain>
    </source>
</reference>
<dbReference type="InterPro" id="IPR001638">
    <property type="entry name" value="Solute-binding_3/MltF_N"/>
</dbReference>